<feature type="transmembrane region" description="Helical" evidence="9">
    <location>
        <begin position="70"/>
        <end position="90"/>
    </location>
</feature>
<evidence type="ECO:0000256" key="9">
    <source>
        <dbReference type="SAM" id="Phobius"/>
    </source>
</evidence>
<dbReference type="CDD" id="cd18547">
    <property type="entry name" value="ABC_6TM_Tm288_like"/>
    <property type="match status" value="1"/>
</dbReference>
<keyword evidence="4 9" id="KW-0812">Transmembrane</keyword>
<dbReference type="AlphaFoldDB" id="A0A109RE53"/>
<evidence type="ECO:0000256" key="8">
    <source>
        <dbReference type="ARBA" id="ARBA00023136"/>
    </source>
</evidence>
<dbReference type="KEGG" id="aun:AWM73_02225"/>
<dbReference type="Pfam" id="PF00005">
    <property type="entry name" value="ABC_tran"/>
    <property type="match status" value="1"/>
</dbReference>
<keyword evidence="2" id="KW-0813">Transport</keyword>
<evidence type="ECO:0000256" key="6">
    <source>
        <dbReference type="ARBA" id="ARBA00022840"/>
    </source>
</evidence>
<dbReference type="Gene3D" id="1.20.1560.10">
    <property type="entry name" value="ABC transporter type 1, transmembrane domain"/>
    <property type="match status" value="1"/>
</dbReference>
<dbReference type="PROSITE" id="PS50929">
    <property type="entry name" value="ABC_TM1F"/>
    <property type="match status" value="1"/>
</dbReference>
<gene>
    <name evidence="10" type="ORF">I6G68_07825</name>
</gene>
<dbReference type="InterPro" id="IPR003439">
    <property type="entry name" value="ABC_transporter-like_ATP-bd"/>
</dbReference>
<reference evidence="10 11" key="1">
    <citation type="submission" date="2020-12" db="EMBL/GenBank/DDBJ databases">
        <title>FDA dAtabase for Regulatory Grade micrObial Sequences (FDA-ARGOS): Supporting development and validation of Infectious Disease Dx tests.</title>
        <authorList>
            <person name="Sproer C."/>
            <person name="Gronow S."/>
            <person name="Severitt S."/>
            <person name="Schroder I."/>
            <person name="Tallon L."/>
            <person name="Sadzewicz L."/>
            <person name="Zhao X."/>
            <person name="Boylan J."/>
            <person name="Ott S."/>
            <person name="Bowen H."/>
            <person name="Vavikolanu K."/>
            <person name="Mehta A."/>
            <person name="Aluvathingal J."/>
            <person name="Nadendla S."/>
            <person name="Lowell S."/>
            <person name="Myers T."/>
            <person name="Yan Y."/>
            <person name="Sichtig H."/>
        </authorList>
    </citation>
    <scope>NUCLEOTIDE SEQUENCE [LARGE SCALE GENOMIC DNA]</scope>
    <source>
        <strain evidence="10 11">FDAARGOS_911</strain>
    </source>
</reference>
<dbReference type="InterPro" id="IPR017871">
    <property type="entry name" value="ABC_transporter-like_CS"/>
</dbReference>
<keyword evidence="6 10" id="KW-0067">ATP-binding</keyword>
<keyword evidence="5" id="KW-0547">Nucleotide-binding</keyword>
<dbReference type="InterPro" id="IPR036640">
    <property type="entry name" value="ABC1_TM_sf"/>
</dbReference>
<evidence type="ECO:0000256" key="2">
    <source>
        <dbReference type="ARBA" id="ARBA00022448"/>
    </source>
</evidence>
<dbReference type="PROSITE" id="PS00211">
    <property type="entry name" value="ABC_TRANSPORTER_1"/>
    <property type="match status" value="1"/>
</dbReference>
<dbReference type="Proteomes" id="UP000594771">
    <property type="component" value="Chromosome"/>
</dbReference>
<dbReference type="RefSeq" id="WP_060777894.1">
    <property type="nucleotide sequence ID" value="NZ_CAJHLF010000003.1"/>
</dbReference>
<dbReference type="SUPFAM" id="SSF90123">
    <property type="entry name" value="ABC transporter transmembrane region"/>
    <property type="match status" value="1"/>
</dbReference>
<feature type="transmembrane region" description="Helical" evidence="9">
    <location>
        <begin position="175"/>
        <end position="192"/>
    </location>
</feature>
<dbReference type="InterPro" id="IPR003593">
    <property type="entry name" value="AAA+_ATPase"/>
</dbReference>
<feature type="transmembrane region" description="Helical" evidence="9">
    <location>
        <begin position="152"/>
        <end position="169"/>
    </location>
</feature>
<evidence type="ECO:0000313" key="11">
    <source>
        <dbReference type="Proteomes" id="UP000594771"/>
    </source>
</evidence>
<sequence length="585" mass="65558">MARKKHQSSQANLLRLIKHLGKYHWLLIFSLLATIVIAACDIIAPRIMGDLTNGIAADISQGQAINFDQIKVFCLYLIAIYLVLGLFRYFQGRLLTYLAQSFIKELRQAVSEKIKKIPLSFFDQQLTGDLLSRMTNDIESLGRNIQQSIDQVFYGAILLVGILIMMLRISVTMTGIFFITIPLSFFATRFITSRSQKYFRAKAKGLGAIVGYIEESFTGTDLIKAYNYQDRADQEFQRYNNHLYEVSYHASFMAGILLPVMTFISNIGYVAIAIVGGLLVLGQRILIGDVLAFIQYSQKITRPINTIAEMATLLQETLASADRVFELLDAPEVVEDSTYEIEAPIESIVFDHVGFAYEEEMIIKDLNLQVEKGQTIAIVGPTGAGKSTLISLLLRFYDVNRGAIRVNGIDIRQASRENLRQFFGMVLQDTWLQQGTIADNIRYGAEGASDEEVVQAAKDAHCYHFIQSLPDGFNTLLNEEGNNISQGQKQLITIARAFISNPEVMILDEATSSVDTRTEQLIQSAMAKLMQGRTNFVIAHRLSTIVEADKILVLDQGDIVEQGSHEELLAKNGKYAQLYQSQFND</sequence>
<dbReference type="CDD" id="cd03254">
    <property type="entry name" value="ABCC_Glucan_exporter_like"/>
    <property type="match status" value="1"/>
</dbReference>
<proteinExistence type="predicted"/>
<dbReference type="GeneID" id="35768233"/>
<dbReference type="SMART" id="SM00382">
    <property type="entry name" value="AAA"/>
    <property type="match status" value="1"/>
</dbReference>
<dbReference type="GO" id="GO:0005886">
    <property type="term" value="C:plasma membrane"/>
    <property type="evidence" value="ECO:0007669"/>
    <property type="project" value="UniProtKB-SubCell"/>
</dbReference>
<dbReference type="EMBL" id="CP065662">
    <property type="protein sequence ID" value="QPS01264.1"/>
    <property type="molecule type" value="Genomic_DNA"/>
</dbReference>
<evidence type="ECO:0000256" key="7">
    <source>
        <dbReference type="ARBA" id="ARBA00022989"/>
    </source>
</evidence>
<dbReference type="OrthoDB" id="9770415at2"/>
<dbReference type="GO" id="GO:0015421">
    <property type="term" value="F:ABC-type oligopeptide transporter activity"/>
    <property type="evidence" value="ECO:0007669"/>
    <property type="project" value="TreeGrafter"/>
</dbReference>
<name>A0A109RE53_9LACT</name>
<dbReference type="Gene3D" id="3.40.50.300">
    <property type="entry name" value="P-loop containing nucleotide triphosphate hydrolases"/>
    <property type="match status" value="1"/>
</dbReference>
<dbReference type="PANTHER" id="PTHR43394:SF1">
    <property type="entry name" value="ATP-BINDING CASSETTE SUB-FAMILY B MEMBER 10, MITOCHONDRIAL"/>
    <property type="match status" value="1"/>
</dbReference>
<evidence type="ECO:0000256" key="1">
    <source>
        <dbReference type="ARBA" id="ARBA00004651"/>
    </source>
</evidence>
<dbReference type="PROSITE" id="PS50893">
    <property type="entry name" value="ABC_TRANSPORTER_2"/>
    <property type="match status" value="1"/>
</dbReference>
<keyword evidence="3" id="KW-1003">Cell membrane</keyword>
<dbReference type="InterPro" id="IPR039421">
    <property type="entry name" value="Type_1_exporter"/>
</dbReference>
<keyword evidence="7 9" id="KW-1133">Transmembrane helix</keyword>
<dbReference type="PANTHER" id="PTHR43394">
    <property type="entry name" value="ATP-DEPENDENT PERMEASE MDL1, MITOCHONDRIAL"/>
    <property type="match status" value="1"/>
</dbReference>
<dbReference type="FunFam" id="1.20.1560.10:FF:000011">
    <property type="entry name" value="Multidrug ABC transporter ATP-binding protein"/>
    <property type="match status" value="1"/>
</dbReference>
<evidence type="ECO:0000256" key="3">
    <source>
        <dbReference type="ARBA" id="ARBA00022475"/>
    </source>
</evidence>
<evidence type="ECO:0000256" key="5">
    <source>
        <dbReference type="ARBA" id="ARBA00022741"/>
    </source>
</evidence>
<evidence type="ECO:0000313" key="10">
    <source>
        <dbReference type="EMBL" id="QPS01264.1"/>
    </source>
</evidence>
<dbReference type="Pfam" id="PF00664">
    <property type="entry name" value="ABC_membrane"/>
    <property type="match status" value="1"/>
</dbReference>
<evidence type="ECO:0000256" key="4">
    <source>
        <dbReference type="ARBA" id="ARBA00022692"/>
    </source>
</evidence>
<dbReference type="GO" id="GO:0016887">
    <property type="term" value="F:ATP hydrolysis activity"/>
    <property type="evidence" value="ECO:0007669"/>
    <property type="project" value="InterPro"/>
</dbReference>
<feature type="transmembrane region" description="Helical" evidence="9">
    <location>
        <begin position="23"/>
        <end position="44"/>
    </location>
</feature>
<dbReference type="InterPro" id="IPR011527">
    <property type="entry name" value="ABC1_TM_dom"/>
</dbReference>
<dbReference type="SUPFAM" id="SSF52540">
    <property type="entry name" value="P-loop containing nucleoside triphosphate hydrolases"/>
    <property type="match status" value="1"/>
</dbReference>
<organism evidence="10 11">
    <name type="scientific">Aerococcus urinae</name>
    <dbReference type="NCBI Taxonomy" id="1376"/>
    <lineage>
        <taxon>Bacteria</taxon>
        <taxon>Bacillati</taxon>
        <taxon>Bacillota</taxon>
        <taxon>Bacilli</taxon>
        <taxon>Lactobacillales</taxon>
        <taxon>Aerococcaceae</taxon>
        <taxon>Aerococcus</taxon>
    </lineage>
</organism>
<dbReference type="GO" id="GO:0005524">
    <property type="term" value="F:ATP binding"/>
    <property type="evidence" value="ECO:0007669"/>
    <property type="project" value="UniProtKB-KW"/>
</dbReference>
<dbReference type="FunFam" id="3.40.50.300:FF:000287">
    <property type="entry name" value="Multidrug ABC transporter ATP-binding protein"/>
    <property type="match status" value="1"/>
</dbReference>
<comment type="subcellular location">
    <subcellularLocation>
        <location evidence="1">Cell membrane</location>
        <topology evidence="1">Multi-pass membrane protein</topology>
    </subcellularLocation>
</comment>
<dbReference type="InterPro" id="IPR027417">
    <property type="entry name" value="P-loop_NTPase"/>
</dbReference>
<protein>
    <submittedName>
        <fullName evidence="10">ABC transporter ATP-binding protein</fullName>
    </submittedName>
</protein>
<accession>A0A109RE53</accession>
<keyword evidence="8 9" id="KW-0472">Membrane</keyword>